<accession>A0AAX4H5Z9</accession>
<evidence type="ECO:0008006" key="4">
    <source>
        <dbReference type="Google" id="ProtNLM"/>
    </source>
</evidence>
<feature type="region of interest" description="Disordered" evidence="1">
    <location>
        <begin position="1"/>
        <end position="20"/>
    </location>
</feature>
<dbReference type="Proteomes" id="UP001338582">
    <property type="component" value="Chromosome 1"/>
</dbReference>
<dbReference type="AlphaFoldDB" id="A0AAX4H5Z9"/>
<dbReference type="InterPro" id="IPR000754">
    <property type="entry name" value="Ribosomal_uS9"/>
</dbReference>
<dbReference type="GO" id="GO:0003735">
    <property type="term" value="F:structural constituent of ribosome"/>
    <property type="evidence" value="ECO:0007669"/>
    <property type="project" value="InterPro"/>
</dbReference>
<proteinExistence type="predicted"/>
<protein>
    <recommendedName>
        <fullName evidence="4">30S ribosomal protein S9</fullName>
    </recommendedName>
</protein>
<sequence>MEPKKFGGRGARARFQKSYR</sequence>
<evidence type="ECO:0000256" key="1">
    <source>
        <dbReference type="SAM" id="MobiDB-lite"/>
    </source>
</evidence>
<dbReference type="GO" id="GO:0005840">
    <property type="term" value="C:ribosome"/>
    <property type="evidence" value="ECO:0007669"/>
    <property type="project" value="InterPro"/>
</dbReference>
<evidence type="ECO:0000313" key="2">
    <source>
        <dbReference type="EMBL" id="WPK23899.1"/>
    </source>
</evidence>
<organism evidence="2 3">
    <name type="scientific">Australozyma saopauloensis</name>
    <dbReference type="NCBI Taxonomy" id="291208"/>
    <lineage>
        <taxon>Eukaryota</taxon>
        <taxon>Fungi</taxon>
        <taxon>Dikarya</taxon>
        <taxon>Ascomycota</taxon>
        <taxon>Saccharomycotina</taxon>
        <taxon>Pichiomycetes</taxon>
        <taxon>Metschnikowiaceae</taxon>
        <taxon>Australozyma</taxon>
    </lineage>
</organism>
<name>A0AAX4H5Z9_9ASCO</name>
<dbReference type="GO" id="GO:0006412">
    <property type="term" value="P:translation"/>
    <property type="evidence" value="ECO:0007669"/>
    <property type="project" value="InterPro"/>
</dbReference>
<dbReference type="EMBL" id="CP138894">
    <property type="protein sequence ID" value="WPK23899.1"/>
    <property type="molecule type" value="Genomic_DNA"/>
</dbReference>
<dbReference type="Pfam" id="PF00380">
    <property type="entry name" value="Ribosomal_S9"/>
    <property type="match status" value="1"/>
</dbReference>
<reference evidence="2 3" key="1">
    <citation type="submission" date="2023-10" db="EMBL/GenBank/DDBJ databases">
        <title>Draft Genome Sequence of Candida saopaulonensis from a very Premature Infant with Sepsis.</title>
        <authorList>
            <person name="Ning Y."/>
            <person name="Dai R."/>
            <person name="Xiao M."/>
            <person name="Xu Y."/>
            <person name="Yan Q."/>
            <person name="Zhang L."/>
        </authorList>
    </citation>
    <scope>NUCLEOTIDE SEQUENCE [LARGE SCALE GENOMIC DNA]</scope>
    <source>
        <strain evidence="2 3">19XY460</strain>
    </source>
</reference>
<keyword evidence="3" id="KW-1185">Reference proteome</keyword>
<evidence type="ECO:0000313" key="3">
    <source>
        <dbReference type="Proteomes" id="UP001338582"/>
    </source>
</evidence>
<gene>
    <name evidence="2" type="ORF">PUMCH_001149</name>
</gene>
<feature type="compositionally biased region" description="Basic residues" evidence="1">
    <location>
        <begin position="11"/>
        <end position="20"/>
    </location>
</feature>